<evidence type="ECO:0000256" key="7">
    <source>
        <dbReference type="ARBA" id="ARBA00048539"/>
    </source>
</evidence>
<dbReference type="Proteomes" id="UP000305202">
    <property type="component" value="Unassembled WGS sequence"/>
</dbReference>
<dbReference type="SMART" id="SM00977">
    <property type="entry name" value="TilS_C"/>
    <property type="match status" value="1"/>
</dbReference>
<comment type="function">
    <text evidence="8">Ligates lysine onto the cytidine present at position 34 of the AUA codon-specific tRNA(Ile) that contains the anticodon CAU, in an ATP-dependent manner. Cytidine is converted to lysidine, thus changing the amino acid specificity of the tRNA from methionine to isoleucine.</text>
</comment>
<feature type="binding site" evidence="8">
    <location>
        <begin position="56"/>
        <end position="61"/>
    </location>
    <ligand>
        <name>ATP</name>
        <dbReference type="ChEBI" id="CHEBI:30616"/>
    </ligand>
</feature>
<dbReference type="InterPro" id="IPR012094">
    <property type="entry name" value="tRNA_Ile_lys_synt"/>
</dbReference>
<dbReference type="EC" id="6.3.4.19" evidence="8"/>
<dbReference type="PANTHER" id="PTHR43033">
    <property type="entry name" value="TRNA(ILE)-LYSIDINE SYNTHASE-RELATED"/>
    <property type="match status" value="1"/>
</dbReference>
<dbReference type="RefSeq" id="WP_136990348.1">
    <property type="nucleotide sequence ID" value="NZ_SZPQ01000016.1"/>
</dbReference>
<keyword evidence="4 8" id="KW-0819">tRNA processing</keyword>
<dbReference type="EMBL" id="SZPQ01000016">
    <property type="protein sequence ID" value="TKI05887.1"/>
    <property type="molecule type" value="Genomic_DNA"/>
</dbReference>
<gene>
    <name evidence="8 11" type="primary">tilS</name>
    <name evidence="11" type="ORF">FCN80_11720</name>
</gene>
<dbReference type="HAMAP" id="MF_01161">
    <property type="entry name" value="tRNA_Ile_lys_synt"/>
    <property type="match status" value="1"/>
</dbReference>
<dbReference type="InterPro" id="IPR014729">
    <property type="entry name" value="Rossmann-like_a/b/a_fold"/>
</dbReference>
<dbReference type="SUPFAM" id="SSF82829">
    <property type="entry name" value="MesJ substrate recognition domain-like"/>
    <property type="match status" value="1"/>
</dbReference>
<evidence type="ECO:0000256" key="3">
    <source>
        <dbReference type="ARBA" id="ARBA00022598"/>
    </source>
</evidence>
<dbReference type="Pfam" id="PF11734">
    <property type="entry name" value="TilS_C"/>
    <property type="match status" value="1"/>
</dbReference>
<comment type="subcellular location">
    <subcellularLocation>
        <location evidence="1 8">Cytoplasm</location>
    </subcellularLocation>
</comment>
<evidence type="ECO:0000256" key="1">
    <source>
        <dbReference type="ARBA" id="ARBA00004496"/>
    </source>
</evidence>
<dbReference type="PANTHER" id="PTHR43033:SF1">
    <property type="entry name" value="TRNA(ILE)-LYSIDINE SYNTHASE-RELATED"/>
    <property type="match status" value="1"/>
</dbReference>
<dbReference type="NCBIfam" id="TIGR02433">
    <property type="entry name" value="lysidine_TilS_C"/>
    <property type="match status" value="1"/>
</dbReference>
<dbReference type="InterPro" id="IPR012795">
    <property type="entry name" value="tRNA_Ile_lys_synt_N"/>
</dbReference>
<dbReference type="NCBIfam" id="TIGR02432">
    <property type="entry name" value="lysidine_TilS_N"/>
    <property type="match status" value="1"/>
</dbReference>
<evidence type="ECO:0000313" key="12">
    <source>
        <dbReference type="Proteomes" id="UP000305202"/>
    </source>
</evidence>
<evidence type="ECO:0000256" key="8">
    <source>
        <dbReference type="HAMAP-Rule" id="MF_01161"/>
    </source>
</evidence>
<comment type="domain">
    <text evidence="8">The N-terminal region contains the highly conserved SGGXDS motif, predicted to be a P-loop motif involved in ATP binding.</text>
</comment>
<evidence type="ECO:0000256" key="2">
    <source>
        <dbReference type="ARBA" id="ARBA00022490"/>
    </source>
</evidence>
<dbReference type="Gene3D" id="1.20.59.20">
    <property type="match status" value="1"/>
</dbReference>
<dbReference type="CDD" id="cd01992">
    <property type="entry name" value="TilS_N"/>
    <property type="match status" value="1"/>
</dbReference>
<comment type="caution">
    <text evidence="11">The sequence shown here is derived from an EMBL/GenBank/DDBJ whole genome shotgun (WGS) entry which is preliminary data.</text>
</comment>
<keyword evidence="6 8" id="KW-0067">ATP-binding</keyword>
<dbReference type="InterPro" id="IPR012796">
    <property type="entry name" value="Lysidine-tRNA-synth_C"/>
</dbReference>
<comment type="similarity">
    <text evidence="8">Belongs to the tRNA(Ile)-lysidine synthase family.</text>
</comment>
<evidence type="ECO:0000256" key="5">
    <source>
        <dbReference type="ARBA" id="ARBA00022741"/>
    </source>
</evidence>
<keyword evidence="3 8" id="KW-0436">Ligase</keyword>
<dbReference type="InterPro" id="IPR011063">
    <property type="entry name" value="TilS/TtcA_N"/>
</dbReference>
<reference evidence="11 12" key="1">
    <citation type="submission" date="2019-04" db="EMBL/GenBank/DDBJ databases">
        <authorList>
            <person name="Li M."/>
            <person name="Gao C."/>
        </authorList>
    </citation>
    <scope>NUCLEOTIDE SEQUENCE [LARGE SCALE GENOMIC DNA]</scope>
    <source>
        <strain evidence="11 12">BGMRC 2031</strain>
    </source>
</reference>
<dbReference type="Gene3D" id="3.40.50.620">
    <property type="entry name" value="HUPs"/>
    <property type="match status" value="1"/>
</dbReference>
<comment type="catalytic activity">
    <reaction evidence="7 8">
        <text>cytidine(34) in tRNA(Ile2) + L-lysine + ATP = lysidine(34) in tRNA(Ile2) + AMP + diphosphate + H(+)</text>
        <dbReference type="Rhea" id="RHEA:43744"/>
        <dbReference type="Rhea" id="RHEA-COMP:10625"/>
        <dbReference type="Rhea" id="RHEA-COMP:10670"/>
        <dbReference type="ChEBI" id="CHEBI:15378"/>
        <dbReference type="ChEBI" id="CHEBI:30616"/>
        <dbReference type="ChEBI" id="CHEBI:32551"/>
        <dbReference type="ChEBI" id="CHEBI:33019"/>
        <dbReference type="ChEBI" id="CHEBI:82748"/>
        <dbReference type="ChEBI" id="CHEBI:83665"/>
        <dbReference type="ChEBI" id="CHEBI:456215"/>
        <dbReference type="EC" id="6.3.4.19"/>
    </reaction>
</comment>
<feature type="region of interest" description="Disordered" evidence="9">
    <location>
        <begin position="1"/>
        <end position="31"/>
    </location>
</feature>
<dbReference type="NCBIfam" id="NF007942">
    <property type="entry name" value="PRK10660.1"/>
    <property type="match status" value="1"/>
</dbReference>
<protein>
    <recommendedName>
        <fullName evidence="8">tRNA(Ile)-lysidine synthase</fullName>
        <ecNumber evidence="8">6.3.4.19</ecNumber>
    </recommendedName>
    <alternativeName>
        <fullName evidence="8">tRNA(Ile)-2-lysyl-cytidine synthase</fullName>
    </alternativeName>
    <alternativeName>
        <fullName evidence="8">tRNA(Ile)-lysidine synthetase</fullName>
    </alternativeName>
</protein>
<keyword evidence="2 8" id="KW-0963">Cytoplasm</keyword>
<keyword evidence="5 8" id="KW-0547">Nucleotide-binding</keyword>
<name>A0ABY2SL64_9HYPH</name>
<organism evidence="11 12">
    <name type="scientific">Martelella alba</name>
    <dbReference type="NCBI Taxonomy" id="2590451"/>
    <lineage>
        <taxon>Bacteria</taxon>
        <taxon>Pseudomonadati</taxon>
        <taxon>Pseudomonadota</taxon>
        <taxon>Alphaproteobacteria</taxon>
        <taxon>Hyphomicrobiales</taxon>
        <taxon>Aurantimonadaceae</taxon>
        <taxon>Martelella</taxon>
    </lineage>
</organism>
<proteinExistence type="inferred from homology"/>
<evidence type="ECO:0000256" key="4">
    <source>
        <dbReference type="ARBA" id="ARBA00022694"/>
    </source>
</evidence>
<keyword evidence="12" id="KW-1185">Reference proteome</keyword>
<accession>A0ABY2SL64</accession>
<dbReference type="SUPFAM" id="SSF52402">
    <property type="entry name" value="Adenine nucleotide alpha hydrolases-like"/>
    <property type="match status" value="1"/>
</dbReference>
<dbReference type="Pfam" id="PF09179">
    <property type="entry name" value="TilS"/>
    <property type="match status" value="1"/>
</dbReference>
<evidence type="ECO:0000256" key="6">
    <source>
        <dbReference type="ARBA" id="ARBA00022840"/>
    </source>
</evidence>
<evidence type="ECO:0000313" key="11">
    <source>
        <dbReference type="EMBL" id="TKI05887.1"/>
    </source>
</evidence>
<dbReference type="GO" id="GO:0032267">
    <property type="term" value="F:tRNA(Ile)-lysidine synthase activity"/>
    <property type="evidence" value="ECO:0007669"/>
    <property type="project" value="UniProtKB-EC"/>
</dbReference>
<dbReference type="SUPFAM" id="SSF56037">
    <property type="entry name" value="PheT/TilS domain"/>
    <property type="match status" value="1"/>
</dbReference>
<dbReference type="InterPro" id="IPR015262">
    <property type="entry name" value="tRNA_Ile_lys_synt_subst-bd"/>
</dbReference>
<feature type="domain" description="Lysidine-tRNA(Ile) synthetase C-terminal" evidence="10">
    <location>
        <begin position="394"/>
        <end position="466"/>
    </location>
</feature>
<sequence length="475" mass="53129">MNSEQNGRGTRKGLSNVAEPSAFDPGRAPSADLGEDIRRHVAWRLGARHQLLLAFSGGLDSTVLLDVLADLRQQCPEDGSLRAVYIHHGLSANADAWAEHCRTQCRLRRIPFEVIPVRVSPAAAGIEAGAREARYHALHHALLPGETLLTAQHLDDQCETFLLALKRGSGPTGLSAMAPAMSFHGHELLRPLLGLSRAQLASYANRRRLVWIEDDSNQDDRFDRNFLRLRILPLLKRRWPFFAQSVARSARLCAEQEALLDALLRENLAELTGSDGSLALAPMLEMDALRRGALLRRWLAAAGAAMPTSAQLEIIWREVALSRRDAEPRYQLGDLLLRRFRDRLYIVQQRPSLKSCILPWPDVGNPLVLPDNLGQLRLAASGMAIRPAAADEVITIRFAAVGKQHIVGRDRRREMKKIWQELCVPPWVRERTPLIYFNDQLIAALGRFVTREGQATGDGQTWYIEWAGQRNGDGR</sequence>
<evidence type="ECO:0000259" key="10">
    <source>
        <dbReference type="SMART" id="SM00977"/>
    </source>
</evidence>
<dbReference type="Pfam" id="PF01171">
    <property type="entry name" value="ATP_bind_3"/>
    <property type="match status" value="1"/>
</dbReference>
<evidence type="ECO:0000256" key="9">
    <source>
        <dbReference type="SAM" id="MobiDB-lite"/>
    </source>
</evidence>